<dbReference type="Proteomes" id="UP000474296">
    <property type="component" value="Unassembled WGS sequence"/>
</dbReference>
<gene>
    <name evidence="3" type="ORF">GWK10_07505</name>
</gene>
<dbReference type="PANTHER" id="PTHR43597">
    <property type="entry name" value="SULFUR ACCEPTOR PROTEIN CSDE"/>
    <property type="match status" value="1"/>
</dbReference>
<dbReference type="RefSeq" id="WP_164031088.1">
    <property type="nucleotide sequence ID" value="NZ_JAABOQ010000003.1"/>
</dbReference>
<dbReference type="InterPro" id="IPR003808">
    <property type="entry name" value="Fe-S_metab-assoc_dom"/>
</dbReference>
<reference evidence="3 4" key="1">
    <citation type="submission" date="2020-01" db="EMBL/GenBank/DDBJ databases">
        <title>Spongiivirga citrea KCTC 32990T.</title>
        <authorList>
            <person name="Wang G."/>
        </authorList>
    </citation>
    <scope>NUCLEOTIDE SEQUENCE [LARGE SCALE GENOMIC DNA]</scope>
    <source>
        <strain evidence="3 4">KCTC 32990</strain>
    </source>
</reference>
<dbReference type="Pfam" id="PF02657">
    <property type="entry name" value="SufE"/>
    <property type="match status" value="1"/>
</dbReference>
<evidence type="ECO:0000259" key="2">
    <source>
        <dbReference type="Pfam" id="PF02657"/>
    </source>
</evidence>
<feature type="domain" description="Fe-S metabolism associated" evidence="2">
    <location>
        <begin position="11"/>
        <end position="130"/>
    </location>
</feature>
<name>A0A6M0CGQ9_9FLAO</name>
<organism evidence="3 4">
    <name type="scientific">Spongiivirga citrea</name>
    <dbReference type="NCBI Taxonomy" id="1481457"/>
    <lineage>
        <taxon>Bacteria</taxon>
        <taxon>Pseudomonadati</taxon>
        <taxon>Bacteroidota</taxon>
        <taxon>Flavobacteriia</taxon>
        <taxon>Flavobacteriales</taxon>
        <taxon>Flavobacteriaceae</taxon>
        <taxon>Spongiivirga</taxon>
    </lineage>
</organism>
<proteinExistence type="inferred from homology"/>
<dbReference type="EMBL" id="JAABOQ010000003">
    <property type="protein sequence ID" value="NER17051.1"/>
    <property type="molecule type" value="Genomic_DNA"/>
</dbReference>
<dbReference type="AlphaFoldDB" id="A0A6M0CGQ9"/>
<evidence type="ECO:0000313" key="3">
    <source>
        <dbReference type="EMBL" id="NER17051.1"/>
    </source>
</evidence>
<evidence type="ECO:0000313" key="4">
    <source>
        <dbReference type="Proteomes" id="UP000474296"/>
    </source>
</evidence>
<dbReference type="SUPFAM" id="SSF82649">
    <property type="entry name" value="SufE/NifU"/>
    <property type="match status" value="1"/>
</dbReference>
<sequence>MTIKEIQDEIVDEFSMFDDWMQRYEYMIDLGKSLPIIDDQYKIDENIIKGCQSKVWVHAEMEDDKLKFTADSDAIITKGIIAILIRAFSNQHPKDIIEANTDFIDEIGLKEHLSPTRANGLVSMIKQLKMYAIAYQTQLN</sequence>
<dbReference type="Gene3D" id="3.90.1010.10">
    <property type="match status" value="1"/>
</dbReference>
<protein>
    <submittedName>
        <fullName evidence="3">SufE family protein</fullName>
    </submittedName>
</protein>
<comment type="caution">
    <text evidence="3">The sequence shown here is derived from an EMBL/GenBank/DDBJ whole genome shotgun (WGS) entry which is preliminary data.</text>
</comment>
<dbReference type="PANTHER" id="PTHR43597:SF5">
    <property type="entry name" value="SUFE-LIKE PROTEIN 2, CHLOROPLASTIC"/>
    <property type="match status" value="1"/>
</dbReference>
<keyword evidence="4" id="KW-1185">Reference proteome</keyword>
<comment type="similarity">
    <text evidence="1">Belongs to the SufE family.</text>
</comment>
<accession>A0A6M0CGQ9</accession>
<evidence type="ECO:0000256" key="1">
    <source>
        <dbReference type="ARBA" id="ARBA00010282"/>
    </source>
</evidence>